<evidence type="ECO:0000313" key="2">
    <source>
        <dbReference type="EMBL" id="QHT78665.1"/>
    </source>
</evidence>
<proteinExistence type="predicted"/>
<accession>A0A6C0HES8</accession>
<dbReference type="EMBL" id="MN739935">
    <property type="protein sequence ID" value="QHT78665.1"/>
    <property type="molecule type" value="Genomic_DNA"/>
</dbReference>
<feature type="compositionally biased region" description="Basic residues" evidence="1">
    <location>
        <begin position="7"/>
        <end position="54"/>
    </location>
</feature>
<evidence type="ECO:0000256" key="1">
    <source>
        <dbReference type="SAM" id="MobiDB-lite"/>
    </source>
</evidence>
<feature type="region of interest" description="Disordered" evidence="1">
    <location>
        <begin position="1"/>
        <end position="55"/>
    </location>
</feature>
<feature type="compositionally biased region" description="Basic residues" evidence="1">
    <location>
        <begin position="89"/>
        <end position="108"/>
    </location>
</feature>
<name>A0A6C0HES8_9ZZZZ</name>
<dbReference type="AlphaFoldDB" id="A0A6C0HES8"/>
<sequence>MQCGSMRIKKSLTKKYKKSTRSSKRIKRDPGSRKRSKKQSKRSSNKRGSVKSKCRQWLQDKIKKNMKELKKGRWVSRAQAIAVSYSQVKKSHPQCKRSLAKKRTTKRK</sequence>
<organism evidence="2">
    <name type="scientific">viral metagenome</name>
    <dbReference type="NCBI Taxonomy" id="1070528"/>
    <lineage>
        <taxon>unclassified sequences</taxon>
        <taxon>metagenomes</taxon>
        <taxon>organismal metagenomes</taxon>
    </lineage>
</organism>
<protein>
    <submittedName>
        <fullName evidence="2">Uncharacterized protein</fullName>
    </submittedName>
</protein>
<reference evidence="2" key="1">
    <citation type="journal article" date="2020" name="Nature">
        <title>Giant virus diversity and host interactions through global metagenomics.</title>
        <authorList>
            <person name="Schulz F."/>
            <person name="Roux S."/>
            <person name="Paez-Espino D."/>
            <person name="Jungbluth S."/>
            <person name="Walsh D.A."/>
            <person name="Denef V.J."/>
            <person name="McMahon K.D."/>
            <person name="Konstantinidis K.T."/>
            <person name="Eloe-Fadrosh E.A."/>
            <person name="Kyrpides N.C."/>
            <person name="Woyke T."/>
        </authorList>
    </citation>
    <scope>NUCLEOTIDE SEQUENCE</scope>
    <source>
        <strain evidence="2">GVMAG-M-3300023179-92</strain>
    </source>
</reference>
<feature type="region of interest" description="Disordered" evidence="1">
    <location>
        <begin position="87"/>
        <end position="108"/>
    </location>
</feature>